<protein>
    <submittedName>
        <fullName evidence="1">Ankyrin repeat domaincontaining protein 13Blike</fullName>
    </submittedName>
</protein>
<reference evidence="2" key="1">
    <citation type="submission" date="2021-01" db="EMBL/GenBank/DDBJ databases">
        <title>Caligus Genome Assembly.</title>
        <authorList>
            <person name="Gallardo-Escarate C."/>
        </authorList>
    </citation>
    <scope>NUCLEOTIDE SEQUENCE [LARGE SCALE GENOMIC DNA]</scope>
</reference>
<proteinExistence type="predicted"/>
<feature type="non-terminal residue" evidence="1">
    <location>
        <position position="57"/>
    </location>
</feature>
<evidence type="ECO:0000313" key="2">
    <source>
        <dbReference type="Proteomes" id="UP000595437"/>
    </source>
</evidence>
<gene>
    <name evidence="1" type="ORF">FKW44_023868</name>
</gene>
<name>A0A7T8GQ53_CALRO</name>
<evidence type="ECO:0000313" key="1">
    <source>
        <dbReference type="EMBL" id="QQP35597.1"/>
    </source>
</evidence>
<organism evidence="1 2">
    <name type="scientific">Caligus rogercresseyi</name>
    <name type="common">Sea louse</name>
    <dbReference type="NCBI Taxonomy" id="217165"/>
    <lineage>
        <taxon>Eukaryota</taxon>
        <taxon>Metazoa</taxon>
        <taxon>Ecdysozoa</taxon>
        <taxon>Arthropoda</taxon>
        <taxon>Crustacea</taxon>
        <taxon>Multicrustacea</taxon>
        <taxon>Hexanauplia</taxon>
        <taxon>Copepoda</taxon>
        <taxon>Siphonostomatoida</taxon>
        <taxon>Caligidae</taxon>
        <taxon>Caligus</taxon>
    </lineage>
</organism>
<dbReference type="AlphaFoldDB" id="A0A7T8GQ53"/>
<feature type="non-terminal residue" evidence="1">
    <location>
        <position position="1"/>
    </location>
</feature>
<dbReference type="Proteomes" id="UP000595437">
    <property type="component" value="Chromosome 18"/>
</dbReference>
<sequence>ALLAAGASTDESGLNGWSIVQEAVISSVLETRDRQRRLSRRKWIPKLLRRLQDAPDF</sequence>
<accession>A0A7T8GQ53</accession>
<keyword evidence="2" id="KW-1185">Reference proteome</keyword>
<dbReference type="EMBL" id="CP045907">
    <property type="protein sequence ID" value="QQP35597.1"/>
    <property type="molecule type" value="Genomic_DNA"/>
</dbReference>